<feature type="compositionally biased region" description="Basic and acidic residues" evidence="1">
    <location>
        <begin position="227"/>
        <end position="239"/>
    </location>
</feature>
<keyword evidence="3" id="KW-1185">Reference proteome</keyword>
<feature type="region of interest" description="Disordered" evidence="1">
    <location>
        <begin position="227"/>
        <end position="287"/>
    </location>
</feature>
<feature type="compositionally biased region" description="Basic residues" evidence="1">
    <location>
        <begin position="429"/>
        <end position="438"/>
    </location>
</feature>
<protein>
    <submittedName>
        <fullName evidence="2">Uncharacterized protein</fullName>
    </submittedName>
</protein>
<name>A0ABD3H8Q8_9MARC</name>
<feature type="region of interest" description="Disordered" evidence="1">
    <location>
        <begin position="1"/>
        <end position="37"/>
    </location>
</feature>
<dbReference type="AlphaFoldDB" id="A0ABD3H8Q8"/>
<comment type="caution">
    <text evidence="2">The sequence shown here is derived from an EMBL/GenBank/DDBJ whole genome shotgun (WGS) entry which is preliminary data.</text>
</comment>
<feature type="compositionally biased region" description="Basic residues" evidence="1">
    <location>
        <begin position="264"/>
        <end position="275"/>
    </location>
</feature>
<accession>A0ABD3H8Q8</accession>
<feature type="compositionally biased region" description="Polar residues" evidence="1">
    <location>
        <begin position="8"/>
        <end position="36"/>
    </location>
</feature>
<feature type="compositionally biased region" description="Acidic residues" evidence="1">
    <location>
        <begin position="300"/>
        <end position="347"/>
    </location>
</feature>
<organism evidence="2 3">
    <name type="scientific">Riccia sorocarpa</name>
    <dbReference type="NCBI Taxonomy" id="122646"/>
    <lineage>
        <taxon>Eukaryota</taxon>
        <taxon>Viridiplantae</taxon>
        <taxon>Streptophyta</taxon>
        <taxon>Embryophyta</taxon>
        <taxon>Marchantiophyta</taxon>
        <taxon>Marchantiopsida</taxon>
        <taxon>Marchantiidae</taxon>
        <taxon>Marchantiales</taxon>
        <taxon>Ricciaceae</taxon>
        <taxon>Riccia</taxon>
    </lineage>
</organism>
<feature type="compositionally biased region" description="Polar residues" evidence="1">
    <location>
        <begin position="240"/>
        <end position="261"/>
    </location>
</feature>
<proteinExistence type="predicted"/>
<evidence type="ECO:0000313" key="2">
    <source>
        <dbReference type="EMBL" id="KAL3686529.1"/>
    </source>
</evidence>
<dbReference type="EMBL" id="JBJQOH010000005">
    <property type="protein sequence ID" value="KAL3686529.1"/>
    <property type="molecule type" value="Genomic_DNA"/>
</dbReference>
<gene>
    <name evidence="2" type="ORF">R1sor_009103</name>
</gene>
<feature type="compositionally biased region" description="Basic and acidic residues" evidence="1">
    <location>
        <begin position="276"/>
        <end position="287"/>
    </location>
</feature>
<dbReference type="Proteomes" id="UP001633002">
    <property type="component" value="Unassembled WGS sequence"/>
</dbReference>
<sequence>MSGPGDTPFNTQASQGSQEPSQATQGPQGVPGSTNAAGLPMNLVTALGGNDNLVSLMQVIGHMNKTCMAEILGGISKMIDDKLAAVVPISQQSVAGVSQAPAPDVTAVGTSQGDEVNYRLRPRLQIDEETKEISGTDSMNEFNAVARNVYERNLKPWENWADQTTERKCRMVLEVRQHFKNGHMLNDSTIKTKLGSVGRNRRDYLHGIIKDFDAGVCDRETLRKAMSEETEGKIRDLENTKVNQTTVSSQQKKKGVQTSYGRNKDRKKKKTGRKARPQDIEKAKSEGIEAVFAEWDFLADQEDSPSEEEENANEDKESGDEEGDGEDDDQDEQENEEEQEEQDEDEDLPRLTENARGRPGSSQGAGSSKGKKKRNVPDSQFAQDPYHSSEDEEPPRKQTKKKAANDTRRSARTMYTRTKKAAKSPVIRKTYKKRPTGR</sequence>
<evidence type="ECO:0000313" key="3">
    <source>
        <dbReference type="Proteomes" id="UP001633002"/>
    </source>
</evidence>
<feature type="region of interest" description="Disordered" evidence="1">
    <location>
        <begin position="300"/>
        <end position="438"/>
    </location>
</feature>
<evidence type="ECO:0000256" key="1">
    <source>
        <dbReference type="SAM" id="MobiDB-lite"/>
    </source>
</evidence>
<reference evidence="2 3" key="1">
    <citation type="submission" date="2024-09" db="EMBL/GenBank/DDBJ databases">
        <title>Chromosome-scale assembly of Riccia sorocarpa.</title>
        <authorList>
            <person name="Paukszto L."/>
        </authorList>
    </citation>
    <scope>NUCLEOTIDE SEQUENCE [LARGE SCALE GENOMIC DNA]</scope>
    <source>
        <strain evidence="2">LP-2024</strain>
        <tissue evidence="2">Aerial parts of the thallus</tissue>
    </source>
</reference>